<dbReference type="PANTHER" id="PTHR32282">
    <property type="entry name" value="BINDING PROTEIN TRANSPEPTIDASE, PUTATIVE-RELATED"/>
    <property type="match status" value="1"/>
</dbReference>
<dbReference type="InterPro" id="IPR001264">
    <property type="entry name" value="Glyco_trans_51"/>
</dbReference>
<evidence type="ECO:0000256" key="1">
    <source>
        <dbReference type="ARBA" id="ARBA00022475"/>
    </source>
</evidence>
<name>A0ABT7LA71_9BACI</name>
<evidence type="ECO:0000256" key="4">
    <source>
        <dbReference type="ARBA" id="ARBA00022676"/>
    </source>
</evidence>
<dbReference type="Gene3D" id="1.10.3810.10">
    <property type="entry name" value="Biosynthetic peptidoglycan transglycosylase-like"/>
    <property type="match status" value="1"/>
</dbReference>
<keyword evidence="1" id="KW-1003">Cell membrane</keyword>
<evidence type="ECO:0000256" key="16">
    <source>
        <dbReference type="SAM" id="Phobius"/>
    </source>
</evidence>
<keyword evidence="12" id="KW-0511">Multifunctional enzyme</keyword>
<dbReference type="EC" id="2.4.-.-" evidence="19"/>
<dbReference type="Proteomes" id="UP001235343">
    <property type="component" value="Unassembled WGS sequence"/>
</dbReference>
<evidence type="ECO:0000256" key="6">
    <source>
        <dbReference type="ARBA" id="ARBA00022692"/>
    </source>
</evidence>
<evidence type="ECO:0000256" key="3">
    <source>
        <dbReference type="ARBA" id="ARBA00022670"/>
    </source>
</evidence>
<dbReference type="GO" id="GO:0016757">
    <property type="term" value="F:glycosyltransferase activity"/>
    <property type="evidence" value="ECO:0007669"/>
    <property type="project" value="UniProtKB-KW"/>
</dbReference>
<evidence type="ECO:0000259" key="17">
    <source>
        <dbReference type="Pfam" id="PF00905"/>
    </source>
</evidence>
<gene>
    <name evidence="19" type="ORF">QQS35_20275</name>
</gene>
<dbReference type="InterPro" id="IPR012338">
    <property type="entry name" value="Beta-lactam/transpept-like"/>
</dbReference>
<dbReference type="InterPro" id="IPR050396">
    <property type="entry name" value="Glycosyltr_51/Transpeptidase"/>
</dbReference>
<evidence type="ECO:0000256" key="11">
    <source>
        <dbReference type="ARBA" id="ARBA00023136"/>
    </source>
</evidence>
<protein>
    <submittedName>
        <fullName evidence="19">Transglycosylase domain-containing protein</fullName>
        <ecNumber evidence="19">2.4.-.-</ecNumber>
    </submittedName>
</protein>
<dbReference type="NCBIfam" id="TIGR02074">
    <property type="entry name" value="PBP_1a_fam"/>
    <property type="match status" value="1"/>
</dbReference>
<keyword evidence="13" id="KW-0961">Cell wall biogenesis/degradation</keyword>
<evidence type="ECO:0000313" key="19">
    <source>
        <dbReference type="EMBL" id="MDL4842774.1"/>
    </source>
</evidence>
<reference evidence="19 20" key="1">
    <citation type="submission" date="2023-06" db="EMBL/GenBank/DDBJ databases">
        <title>Aquibacillus rhizosphaerae LR5S19.</title>
        <authorList>
            <person name="Sun J.-Q."/>
        </authorList>
    </citation>
    <scope>NUCLEOTIDE SEQUENCE [LARGE SCALE GENOMIC DNA]</scope>
    <source>
        <strain evidence="19 20">LR5S19</strain>
    </source>
</reference>
<feature type="domain" description="Penicillin-binding protein transpeptidase" evidence="17">
    <location>
        <begin position="326"/>
        <end position="598"/>
    </location>
</feature>
<keyword evidence="8" id="KW-0133">Cell shape</keyword>
<comment type="catalytic activity">
    <reaction evidence="14">
        <text>Preferential cleavage: (Ac)2-L-Lys-D-Ala-|-D-Ala. Also transpeptidation of peptidyl-alanyl moieties that are N-acyl substituents of D-alanine.</text>
        <dbReference type="EC" id="3.4.16.4"/>
    </reaction>
</comment>
<keyword evidence="4 19" id="KW-0328">Glycosyltransferase</keyword>
<dbReference type="PANTHER" id="PTHR32282:SF32">
    <property type="entry name" value="PENICILLIN-BINDING PROTEIN 2A"/>
    <property type="match status" value="1"/>
</dbReference>
<evidence type="ECO:0000256" key="10">
    <source>
        <dbReference type="ARBA" id="ARBA00022989"/>
    </source>
</evidence>
<evidence type="ECO:0000256" key="5">
    <source>
        <dbReference type="ARBA" id="ARBA00022679"/>
    </source>
</evidence>
<dbReference type="SUPFAM" id="SSF56601">
    <property type="entry name" value="beta-lactamase/transpeptidase-like"/>
    <property type="match status" value="1"/>
</dbReference>
<organism evidence="19 20">
    <name type="scientific">Aquibacillus rhizosphaerae</name>
    <dbReference type="NCBI Taxonomy" id="3051431"/>
    <lineage>
        <taxon>Bacteria</taxon>
        <taxon>Bacillati</taxon>
        <taxon>Bacillota</taxon>
        <taxon>Bacilli</taxon>
        <taxon>Bacillales</taxon>
        <taxon>Bacillaceae</taxon>
        <taxon>Aquibacillus</taxon>
    </lineage>
</organism>
<keyword evidence="7" id="KW-0378">Hydrolase</keyword>
<proteinExistence type="predicted"/>
<feature type="domain" description="Glycosyl transferase family 51" evidence="18">
    <location>
        <begin position="60"/>
        <end position="234"/>
    </location>
</feature>
<evidence type="ECO:0000313" key="20">
    <source>
        <dbReference type="Proteomes" id="UP001235343"/>
    </source>
</evidence>
<evidence type="ECO:0000256" key="12">
    <source>
        <dbReference type="ARBA" id="ARBA00023268"/>
    </source>
</evidence>
<dbReference type="SUPFAM" id="SSF53955">
    <property type="entry name" value="Lysozyme-like"/>
    <property type="match status" value="1"/>
</dbReference>
<evidence type="ECO:0000256" key="2">
    <source>
        <dbReference type="ARBA" id="ARBA00022645"/>
    </source>
</evidence>
<dbReference type="Pfam" id="PF00912">
    <property type="entry name" value="Transgly"/>
    <property type="match status" value="1"/>
</dbReference>
<dbReference type="InterPro" id="IPR001460">
    <property type="entry name" value="PCN-bd_Tpept"/>
</dbReference>
<evidence type="ECO:0000256" key="9">
    <source>
        <dbReference type="ARBA" id="ARBA00022984"/>
    </source>
</evidence>
<keyword evidence="10 16" id="KW-1133">Transmembrane helix</keyword>
<keyword evidence="20" id="KW-1185">Reference proteome</keyword>
<evidence type="ECO:0000256" key="8">
    <source>
        <dbReference type="ARBA" id="ARBA00022960"/>
    </source>
</evidence>
<evidence type="ECO:0000256" key="7">
    <source>
        <dbReference type="ARBA" id="ARBA00022801"/>
    </source>
</evidence>
<evidence type="ECO:0000256" key="15">
    <source>
        <dbReference type="ARBA" id="ARBA00049902"/>
    </source>
</evidence>
<keyword evidence="6 16" id="KW-0812">Transmembrane</keyword>
<comment type="caution">
    <text evidence="19">The sequence shown here is derived from an EMBL/GenBank/DDBJ whole genome shotgun (WGS) entry which is preliminary data.</text>
</comment>
<dbReference type="InterPro" id="IPR036950">
    <property type="entry name" value="PBP_transglycosylase"/>
</dbReference>
<comment type="catalytic activity">
    <reaction evidence="15">
        <text>[GlcNAc-(1-&gt;4)-Mur2Ac(oyl-L-Ala-gamma-D-Glu-L-Lys-D-Ala-D-Ala)](n)-di-trans,octa-cis-undecaprenyl diphosphate + beta-D-GlcNAc-(1-&gt;4)-Mur2Ac(oyl-L-Ala-gamma-D-Glu-L-Lys-D-Ala-D-Ala)-di-trans,octa-cis-undecaprenyl diphosphate = [GlcNAc-(1-&gt;4)-Mur2Ac(oyl-L-Ala-gamma-D-Glu-L-Lys-D-Ala-D-Ala)](n+1)-di-trans,octa-cis-undecaprenyl diphosphate + di-trans,octa-cis-undecaprenyl diphosphate + H(+)</text>
        <dbReference type="Rhea" id="RHEA:23708"/>
        <dbReference type="Rhea" id="RHEA-COMP:9602"/>
        <dbReference type="Rhea" id="RHEA-COMP:9603"/>
        <dbReference type="ChEBI" id="CHEBI:15378"/>
        <dbReference type="ChEBI" id="CHEBI:58405"/>
        <dbReference type="ChEBI" id="CHEBI:60033"/>
        <dbReference type="ChEBI" id="CHEBI:78435"/>
        <dbReference type="EC" id="2.4.99.28"/>
    </reaction>
</comment>
<evidence type="ECO:0000256" key="14">
    <source>
        <dbReference type="ARBA" id="ARBA00034000"/>
    </source>
</evidence>
<dbReference type="Gene3D" id="3.40.710.10">
    <property type="entry name" value="DD-peptidase/beta-lactamase superfamily"/>
    <property type="match status" value="1"/>
</dbReference>
<dbReference type="RefSeq" id="WP_285934067.1">
    <property type="nucleotide sequence ID" value="NZ_JASTZU010000063.1"/>
</dbReference>
<keyword evidence="3" id="KW-0645">Protease</keyword>
<keyword evidence="11 16" id="KW-0472">Membrane</keyword>
<feature type="transmembrane region" description="Helical" evidence="16">
    <location>
        <begin position="15"/>
        <end position="36"/>
    </location>
</feature>
<dbReference type="Pfam" id="PF00905">
    <property type="entry name" value="Transpeptidase"/>
    <property type="match status" value="1"/>
</dbReference>
<keyword evidence="9" id="KW-0573">Peptidoglycan synthesis</keyword>
<sequence>MKIQQLPAWAVKLKWPIAVIIAIISLAILGYLFIIFGGRFVVNERDLILPATTTIVTKDGEVVGKLYEENRIPVTIEKIPDHVENAFIAIEDKRFYDHAGVSFPSVMRALYRDIIAMEKVEGGSTITQQLAKNLFLQNDKTWMRKTKEVMASIYLERNFTKKEILELYLNEIYFAHGLYGIETAANFYFSKQVENLTVSEGAMLAALSKAPNTYSPLNNPEQAKTRRDLVLQQMNQQNMLKTEETLQLQGKTLGLNQIEQPERPWLDDYIDIVVKEVADTYQLTGTELRRGGYRIEVYLNEKAQQIAYEQFQDDGNFYGSVEGTQGAFVLMNQQNGQLEALIGGRDFQSGDINRLLVPRQPGSTIKPLAVYGPAMELEDYQPYSLLTDKDISYDGYNVSNADGKYNGTVTMYDAVNQSKNAPAVWLLDKIGIGYSKDYLEKMNINISDSGLAIALGGLEKGLTPIQLVESYRTFAHGGEWTNAHTIDRIHNRNNEVIAQSNPESKTIFSKQVAWNMLRMLESVVETGTGQTGNYDLALAGKTGSTQHPQVEGKINDAWFVGITPDYVSALWMGYDQVDETHYLTQGSTAPTVVTKNILQELSKQQKMAQTFEKPDNVEELPIPIELPTISDLDATYKLGGFSLVQGELTWTTSSDQRVIYQVYKQAENEDIKIGEVVGKGTFTIERANPFKEEIYYVVPYDPLTKQIGNPSNKAKLSINL</sequence>
<keyword evidence="5 19" id="KW-0808">Transferase</keyword>
<evidence type="ECO:0000256" key="13">
    <source>
        <dbReference type="ARBA" id="ARBA00023316"/>
    </source>
</evidence>
<keyword evidence="2" id="KW-0121">Carboxypeptidase</keyword>
<accession>A0ABT7LA71</accession>
<dbReference type="EMBL" id="JASTZU010000063">
    <property type="protein sequence ID" value="MDL4842774.1"/>
    <property type="molecule type" value="Genomic_DNA"/>
</dbReference>
<dbReference type="InterPro" id="IPR023346">
    <property type="entry name" value="Lysozyme-like_dom_sf"/>
</dbReference>
<evidence type="ECO:0000259" key="18">
    <source>
        <dbReference type="Pfam" id="PF00912"/>
    </source>
</evidence>